<name>A0AC60VZC1_9ARCH</name>
<comment type="caution">
    <text evidence="1">The sequence shown here is derived from an EMBL/GenBank/DDBJ whole genome shotgun (WGS) entry which is preliminary data.</text>
</comment>
<organism evidence="1 2">
    <name type="scientific">Candidatus Nitrosomaritimum aestuariumsis</name>
    <dbReference type="NCBI Taxonomy" id="3342354"/>
    <lineage>
        <taxon>Archaea</taxon>
        <taxon>Nitrososphaerota</taxon>
        <taxon>Nitrososphaeria</taxon>
        <taxon>Nitrosopumilales</taxon>
        <taxon>Nitrosopumilaceae</taxon>
        <taxon>Candidatus Nitrosomaritimum</taxon>
    </lineage>
</organism>
<accession>A0AC60VZC1</accession>
<dbReference type="EMBL" id="JACEMZ010000034">
    <property type="protein sequence ID" value="MBA4452632.1"/>
    <property type="molecule type" value="Genomic_DNA"/>
</dbReference>
<gene>
    <name evidence="1" type="ORF">H2B03_05625</name>
</gene>
<sequence>MKLQIIFSSIILISSLVVLLELFDQENDLKLYLENSVPFVGSEIPKMDGIDGKGVKIAVIDTGVDFNHPDLLGWGPDGKVVGGHNFIQEGELPMDNNGHGTQVAGVIAADGQVKGIAPKAKILAYKVSEDGDAVSSDLIIKAIERAIEDGANIINISLGVNKTNIEIDEAVTKALEKEIFVVTAAGNDGPGNGTIGSPGKNFGSVTVGATYNNLTSSLVATLEVNEKPYTVIPMVGSASLDEPIKGQIIFGGYGKQKELSGMEVADSILLVERGSDVEGELLYFSIKEENAANAGARALIVYNNEPGIFLGELTHEFVEPGYQPRIPVVSIDREEGLEIKEIIQEENFASLNLFFNPDFVAHFSSRGPVSPFYIKPDIVAPGAYINTTQNNGDYNFTSGTSYAAPHVSGAAALLIQKNPNIHHHEIKSLLLTTSEPVSDAYGQEFSLKDAGAGRLNIARAYEATLIIQPPHFVMNLSSEKPIEEQVLELKSLNDSLNNIDVSFEGPDFIQFSNFREGNNLKIRMNALEEKFGDYEGRIIVNQNEDRYVIPFLLHYTEASISTSQQDGTLSFEIYHPEEWSFAKISVTNSKDGSTETISTNPGKLSTMNVYQNGEYWIQTSVKTEEDSFDAFDVIEVNSVLPGTVKPFDWFGLPEKQIGIIAIVAIVMGLVGLKISRIKQV</sequence>
<evidence type="ECO:0000313" key="2">
    <source>
        <dbReference type="Proteomes" id="UP000559653"/>
    </source>
</evidence>
<proteinExistence type="predicted"/>
<reference evidence="1 2" key="1">
    <citation type="journal article" date="2020" name="Appl. Environ. Microbiol.">
        <title>Genomic Characteristics of a Novel Species of Ammonia-Oxidizing Archaea from the Jiulong River Estuary.</title>
        <authorList>
            <person name="Zou D."/>
            <person name="Wan R."/>
            <person name="Han L."/>
            <person name="Xu M.N."/>
            <person name="Liu Y."/>
            <person name="Liu H."/>
            <person name="Kao S.J."/>
            <person name="Li M."/>
        </authorList>
    </citation>
    <scope>NUCLEOTIDE SEQUENCE [LARGE SCALE GENOMIC DNA]</scope>
    <source>
        <strain evidence="1">W1bin1</strain>
    </source>
</reference>
<evidence type="ECO:0000313" key="1">
    <source>
        <dbReference type="EMBL" id="MBA4452632.1"/>
    </source>
</evidence>
<dbReference type="Proteomes" id="UP000559653">
    <property type="component" value="Unassembled WGS sequence"/>
</dbReference>
<protein>
    <submittedName>
        <fullName evidence="1">S8 family serine peptidase</fullName>
    </submittedName>
</protein>